<evidence type="ECO:0000256" key="2">
    <source>
        <dbReference type="SAM" id="Phobius"/>
    </source>
</evidence>
<reference evidence="5" key="1">
    <citation type="submission" date="2017-06" db="EMBL/GenBank/DDBJ databases">
        <title>Capnocytophaga spp. assemblies.</title>
        <authorList>
            <person name="Gulvik C.A."/>
        </authorList>
    </citation>
    <scope>NUCLEOTIDE SEQUENCE [LARGE SCALE GENOMIC DNA]</scope>
    <source>
        <strain evidence="5">H5594</strain>
    </source>
</reference>
<dbReference type="Pfam" id="PF18175">
    <property type="entry name" value="HU-CCDC81_bac_2"/>
    <property type="match status" value="1"/>
</dbReference>
<dbReference type="Pfam" id="PF18174">
    <property type="entry name" value="HU-CCDC81_bac_1"/>
    <property type="match status" value="1"/>
</dbReference>
<feature type="compositionally biased region" description="Basic and acidic residues" evidence="1">
    <location>
        <begin position="286"/>
        <end position="295"/>
    </location>
</feature>
<feature type="region of interest" description="Disordered" evidence="1">
    <location>
        <begin position="266"/>
        <end position="307"/>
    </location>
</feature>
<gene>
    <name evidence="4" type="ORF">CGC56_06310</name>
</gene>
<feature type="region of interest" description="Disordered" evidence="1">
    <location>
        <begin position="143"/>
        <end position="186"/>
    </location>
</feature>
<dbReference type="RefSeq" id="WP_095917230.1">
    <property type="nucleotide sequence ID" value="NZ_CP022388.1"/>
</dbReference>
<dbReference type="SUPFAM" id="SSF110997">
    <property type="entry name" value="Sporulation related repeat"/>
    <property type="match status" value="1"/>
</dbReference>
<feature type="transmembrane region" description="Helical" evidence="2">
    <location>
        <begin position="192"/>
        <end position="214"/>
    </location>
</feature>
<dbReference type="Proteomes" id="UP000243136">
    <property type="component" value="Chromosome"/>
</dbReference>
<sequence>MKELNVYVEELLFKYQCVIIPKFGAFISNRKSAKLFEDKTFTPPKREITFNSSLVSNDGLLIKHISESSGVSYEQAESFISDVVETWKERLNKKEIISLGNIGFIKQTPEGRISFEASDSVNFLTDSFGMSTFVPHEVAPNVKFDPTPKSKEETTEKVPFEPVTVSNSSAATEVKQEQTANEEEKQEKKGSLLKYVAIAVIGVGLLGFGAYSYLQANKQAPEVVIQEADVQKELQLKISEATFFNSTPIVLPPVSLNVSKVAETQKTAETQKNKPKATETNVSAHKKPETSKKETTQNSTEKTSKTTVSKKYQVIAGAFKDEKNAKSRVNQLKAMGYANASIIGKNKKGLYQVSYSGFDNIEQANALKKKIKDQNNLDAWVLINE</sequence>
<dbReference type="InterPro" id="IPR036680">
    <property type="entry name" value="SPOR-like_sf"/>
</dbReference>
<dbReference type="Gene3D" id="3.30.70.1070">
    <property type="entry name" value="Sporulation related repeat"/>
    <property type="match status" value="1"/>
</dbReference>
<name>A0A250G4X6_9FLAO</name>
<dbReference type="PROSITE" id="PS51724">
    <property type="entry name" value="SPOR"/>
    <property type="match status" value="1"/>
</dbReference>
<dbReference type="EMBL" id="CP022388">
    <property type="protein sequence ID" value="ATA91815.1"/>
    <property type="molecule type" value="Genomic_DNA"/>
</dbReference>
<dbReference type="GO" id="GO:0042834">
    <property type="term" value="F:peptidoglycan binding"/>
    <property type="evidence" value="ECO:0007669"/>
    <property type="project" value="InterPro"/>
</dbReference>
<evidence type="ECO:0000259" key="3">
    <source>
        <dbReference type="PROSITE" id="PS51724"/>
    </source>
</evidence>
<keyword evidence="2" id="KW-0812">Transmembrane</keyword>
<dbReference type="InterPro" id="IPR040495">
    <property type="entry name" value="HU-CCDC81_bac_1"/>
</dbReference>
<evidence type="ECO:0000313" key="5">
    <source>
        <dbReference type="Proteomes" id="UP000243136"/>
    </source>
</evidence>
<feature type="domain" description="SPOR" evidence="3">
    <location>
        <begin position="306"/>
        <end position="384"/>
    </location>
</feature>
<evidence type="ECO:0000313" key="4">
    <source>
        <dbReference type="EMBL" id="ATA91815.1"/>
    </source>
</evidence>
<dbReference type="InterPro" id="IPR041268">
    <property type="entry name" value="HU-CCDC81_bac_2"/>
</dbReference>
<evidence type="ECO:0000256" key="1">
    <source>
        <dbReference type="SAM" id="MobiDB-lite"/>
    </source>
</evidence>
<keyword evidence="2" id="KW-1133">Transmembrane helix</keyword>
<proteinExistence type="predicted"/>
<dbReference type="AlphaFoldDB" id="A0A250G4X6"/>
<keyword evidence="2" id="KW-0472">Membrane</keyword>
<protein>
    <submittedName>
        <fullName evidence="4">N-acetylmuramoyl-L-alanine amidase</fullName>
    </submittedName>
</protein>
<dbReference type="InterPro" id="IPR007730">
    <property type="entry name" value="SPOR-like_dom"/>
</dbReference>
<accession>A0A250G4X6</accession>
<feature type="compositionally biased region" description="Basic and acidic residues" evidence="1">
    <location>
        <begin position="146"/>
        <end position="159"/>
    </location>
</feature>
<dbReference type="Pfam" id="PF05036">
    <property type="entry name" value="SPOR"/>
    <property type="match status" value="1"/>
</dbReference>
<organism evidence="4 5">
    <name type="scientific">Capnocytophaga canimorsus</name>
    <dbReference type="NCBI Taxonomy" id="28188"/>
    <lineage>
        <taxon>Bacteria</taxon>
        <taxon>Pseudomonadati</taxon>
        <taxon>Bacteroidota</taxon>
        <taxon>Flavobacteriia</taxon>
        <taxon>Flavobacteriales</taxon>
        <taxon>Flavobacteriaceae</taxon>
        <taxon>Capnocytophaga</taxon>
    </lineage>
</organism>